<evidence type="ECO:0000313" key="1">
    <source>
        <dbReference type="EMBL" id="MBB3205414.1"/>
    </source>
</evidence>
<gene>
    <name evidence="1" type="ORF">FHS27_001214</name>
</gene>
<reference evidence="1 2" key="1">
    <citation type="submission" date="2020-08" db="EMBL/GenBank/DDBJ databases">
        <title>Genomic Encyclopedia of Type Strains, Phase III (KMG-III): the genomes of soil and plant-associated and newly described type strains.</title>
        <authorList>
            <person name="Whitman W."/>
        </authorList>
    </citation>
    <scope>NUCLEOTIDE SEQUENCE [LARGE SCALE GENOMIC DNA]</scope>
    <source>
        <strain evidence="1 2">CECT 8075</strain>
    </source>
</reference>
<dbReference type="AlphaFoldDB" id="A0A7W5DWE8"/>
<dbReference type="EMBL" id="JACHXU010000003">
    <property type="protein sequence ID" value="MBB3205414.1"/>
    <property type="molecule type" value="Genomic_DNA"/>
</dbReference>
<sequence>MPLALFDPDNPEALGKYGYELFGETVEERLEKKMLGQLVRLLLNPELDRCDITDEILADQEMIQFLCGYRKIIVDQVIPPGSSWDAIKECLGEFGYYAVVSQERRETFVMPYLVGCLLDENRKPWFQSSPFEFVPAIEGIQTTNLGTKPAFDARFANDPRPARTDDIPLLCELT</sequence>
<evidence type="ECO:0000313" key="2">
    <source>
        <dbReference type="Proteomes" id="UP000536179"/>
    </source>
</evidence>
<comment type="caution">
    <text evidence="1">The sequence shown here is derived from an EMBL/GenBank/DDBJ whole genome shotgun (WGS) entry which is preliminary data.</text>
</comment>
<dbReference type="Proteomes" id="UP000536179">
    <property type="component" value="Unassembled WGS sequence"/>
</dbReference>
<protein>
    <submittedName>
        <fullName evidence="1">Uncharacterized protein</fullName>
    </submittedName>
</protein>
<keyword evidence="2" id="KW-1185">Reference proteome</keyword>
<accession>A0A7W5DWE8</accession>
<dbReference type="RefSeq" id="WP_184302905.1">
    <property type="nucleotide sequence ID" value="NZ_JACHXU010000003.1"/>
</dbReference>
<organism evidence="1 2">
    <name type="scientific">Aporhodopirellula rubra</name>
    <dbReference type="NCBI Taxonomy" id="980271"/>
    <lineage>
        <taxon>Bacteria</taxon>
        <taxon>Pseudomonadati</taxon>
        <taxon>Planctomycetota</taxon>
        <taxon>Planctomycetia</taxon>
        <taxon>Pirellulales</taxon>
        <taxon>Pirellulaceae</taxon>
        <taxon>Aporhodopirellula</taxon>
    </lineage>
</organism>
<proteinExistence type="predicted"/>
<name>A0A7W5DWE8_9BACT</name>